<dbReference type="InterPro" id="IPR008993">
    <property type="entry name" value="TIMP-like_OB-fold"/>
</dbReference>
<dbReference type="InterPro" id="IPR030490">
    <property type="entry name" value="TIMP_CS"/>
</dbReference>
<feature type="disulfide bond" evidence="11">
    <location>
        <begin position="161"/>
        <end position="166"/>
    </location>
</feature>
<dbReference type="GO" id="GO:0008191">
    <property type="term" value="F:metalloendopeptidase inhibitor activity"/>
    <property type="evidence" value="ECO:0007669"/>
    <property type="project" value="InterPro"/>
</dbReference>
<organism evidence="14 15">
    <name type="scientific">Desmophyllum pertusum</name>
    <dbReference type="NCBI Taxonomy" id="174260"/>
    <lineage>
        <taxon>Eukaryota</taxon>
        <taxon>Metazoa</taxon>
        <taxon>Cnidaria</taxon>
        <taxon>Anthozoa</taxon>
        <taxon>Hexacorallia</taxon>
        <taxon>Scleractinia</taxon>
        <taxon>Caryophylliina</taxon>
        <taxon>Caryophylliidae</taxon>
        <taxon>Desmophyllum</taxon>
    </lineage>
</organism>
<dbReference type="GO" id="GO:0046872">
    <property type="term" value="F:metal ion binding"/>
    <property type="evidence" value="ECO:0007669"/>
    <property type="project" value="UniProtKB-KW"/>
</dbReference>
<keyword evidence="6 10" id="KW-0479">Metal-binding</keyword>
<feature type="domain" description="NTR" evidence="13">
    <location>
        <begin position="20"/>
        <end position="154"/>
    </location>
</feature>
<keyword evidence="8 11" id="KW-1015">Disulfide bond</keyword>
<dbReference type="EMBL" id="MU827306">
    <property type="protein sequence ID" value="KAJ7363321.1"/>
    <property type="molecule type" value="Genomic_DNA"/>
</dbReference>
<dbReference type="Gene3D" id="3.90.370.10">
    <property type="entry name" value="Tissue inhibitor of metalloproteinase-1. Chain B, domain 1"/>
    <property type="match status" value="1"/>
</dbReference>
<evidence type="ECO:0000256" key="10">
    <source>
        <dbReference type="PIRSR" id="PIRSR601820-1"/>
    </source>
</evidence>
<dbReference type="GO" id="GO:0005615">
    <property type="term" value="C:extracellular space"/>
    <property type="evidence" value="ECO:0007669"/>
    <property type="project" value="TreeGrafter"/>
</dbReference>
<evidence type="ECO:0000256" key="8">
    <source>
        <dbReference type="ARBA" id="ARBA00023157"/>
    </source>
</evidence>
<evidence type="ECO:0000256" key="9">
    <source>
        <dbReference type="ARBA" id="ARBA00023215"/>
    </source>
</evidence>
<evidence type="ECO:0000259" key="13">
    <source>
        <dbReference type="PROSITE" id="PS50189"/>
    </source>
</evidence>
<dbReference type="InterPro" id="IPR001134">
    <property type="entry name" value="Netrin_domain"/>
</dbReference>
<keyword evidence="15" id="KW-1185">Reference proteome</keyword>
<evidence type="ECO:0000256" key="6">
    <source>
        <dbReference type="ARBA" id="ARBA00022723"/>
    </source>
</evidence>
<evidence type="ECO:0000256" key="3">
    <source>
        <dbReference type="ARBA" id="ARBA00022525"/>
    </source>
</evidence>
<feature type="disulfide bond" evidence="11">
    <location>
        <begin position="32"/>
        <end position="154"/>
    </location>
</feature>
<proteinExistence type="inferred from homology"/>
<feature type="chain" id="PRO_5040878503" evidence="12">
    <location>
        <begin position="20"/>
        <end position="209"/>
    </location>
</feature>
<dbReference type="PROSITE" id="PS50189">
    <property type="entry name" value="NTR"/>
    <property type="match status" value="1"/>
</dbReference>
<dbReference type="PANTHER" id="PTHR11844">
    <property type="entry name" value="METALLOPROTEASE INHIBITOR"/>
    <property type="match status" value="1"/>
</dbReference>
<dbReference type="SUPFAM" id="SSF50242">
    <property type="entry name" value="TIMP-like"/>
    <property type="match status" value="1"/>
</dbReference>
<dbReference type="CDD" id="cd03577">
    <property type="entry name" value="NTR_TIMP_like"/>
    <property type="match status" value="1"/>
</dbReference>
<evidence type="ECO:0000256" key="1">
    <source>
        <dbReference type="ARBA" id="ARBA00004613"/>
    </source>
</evidence>
<evidence type="ECO:0000256" key="4">
    <source>
        <dbReference type="ARBA" id="ARBA00022608"/>
    </source>
</evidence>
<feature type="disulfide bond" evidence="11">
    <location>
        <begin position="156"/>
        <end position="204"/>
    </location>
</feature>
<evidence type="ECO:0000256" key="11">
    <source>
        <dbReference type="PIRSR" id="PIRSR601820-3"/>
    </source>
</evidence>
<evidence type="ECO:0000313" key="15">
    <source>
        <dbReference type="Proteomes" id="UP001163046"/>
    </source>
</evidence>
<dbReference type="SMART" id="SM00206">
    <property type="entry name" value="NTR"/>
    <property type="match status" value="1"/>
</dbReference>
<dbReference type="OrthoDB" id="5946245at2759"/>
<comment type="caution">
    <text evidence="14">The sequence shown here is derived from an EMBL/GenBank/DDBJ whole genome shotgun (WGS) entry which is preliminary data.</text>
</comment>
<feature type="signal peptide" evidence="12">
    <location>
        <begin position="1"/>
        <end position="19"/>
    </location>
</feature>
<dbReference type="PROSITE" id="PS00288">
    <property type="entry name" value="TIMP"/>
    <property type="match status" value="1"/>
</dbReference>
<evidence type="ECO:0000256" key="12">
    <source>
        <dbReference type="SAM" id="SignalP"/>
    </source>
</evidence>
<dbReference type="InterPro" id="IPR001820">
    <property type="entry name" value="TIMP"/>
</dbReference>
<keyword evidence="3" id="KW-0964">Secreted</keyword>
<dbReference type="GO" id="GO:0002020">
    <property type="term" value="F:protease binding"/>
    <property type="evidence" value="ECO:0007669"/>
    <property type="project" value="TreeGrafter"/>
</dbReference>
<keyword evidence="12" id="KW-0732">Signal</keyword>
<gene>
    <name evidence="14" type="primary">TIMP2_1</name>
    <name evidence="14" type="ORF">OS493_011608</name>
</gene>
<dbReference type="Pfam" id="PF00965">
    <property type="entry name" value="TIMP"/>
    <property type="match status" value="1"/>
</dbReference>
<dbReference type="AlphaFoldDB" id="A0A9X0CLS3"/>
<dbReference type="InterPro" id="IPR027465">
    <property type="entry name" value="TIMP_C"/>
</dbReference>
<feature type="disulfide bond" evidence="11">
    <location>
        <begin position="22"/>
        <end position="129"/>
    </location>
</feature>
<evidence type="ECO:0000256" key="2">
    <source>
        <dbReference type="ARBA" id="ARBA00011027"/>
    </source>
</evidence>
<keyword evidence="5" id="KW-0646">Protease inhibitor</keyword>
<keyword evidence="7 10" id="KW-0862">Zinc</keyword>
<dbReference type="Proteomes" id="UP001163046">
    <property type="component" value="Unassembled WGS sequence"/>
</dbReference>
<dbReference type="Gene3D" id="2.40.50.120">
    <property type="match status" value="1"/>
</dbReference>
<reference evidence="14" key="1">
    <citation type="submission" date="2023-01" db="EMBL/GenBank/DDBJ databases">
        <title>Genome assembly of the deep-sea coral Lophelia pertusa.</title>
        <authorList>
            <person name="Herrera S."/>
            <person name="Cordes E."/>
        </authorList>
    </citation>
    <scope>NUCLEOTIDE SEQUENCE</scope>
    <source>
        <strain evidence="14">USNM1676648</strain>
        <tissue evidence="14">Polyp</tissue>
    </source>
</reference>
<feature type="disulfide bond" evidence="11">
    <location>
        <begin position="20"/>
        <end position="102"/>
    </location>
</feature>
<comment type="subcellular location">
    <subcellularLocation>
        <location evidence="1">Secreted</location>
    </subcellularLocation>
</comment>
<dbReference type="PANTHER" id="PTHR11844:SF33">
    <property type="entry name" value="TISSUE INHIBITOR OF METALLOPROTEINASE"/>
    <property type="match status" value="1"/>
</dbReference>
<accession>A0A9X0CLS3</accession>
<comment type="similarity">
    <text evidence="2">Belongs to the protease inhibitor I35 (TIMP) family.</text>
</comment>
<keyword evidence="4" id="KW-0483">Metalloprotease inhibitor</keyword>
<feature type="binding site" evidence="10">
    <location>
        <position position="20"/>
    </location>
    <ligand>
        <name>Zn(2+)</name>
        <dbReference type="ChEBI" id="CHEBI:29105"/>
        <note>ligand shared with metalloproteinase partner</note>
    </ligand>
</feature>
<evidence type="ECO:0000256" key="5">
    <source>
        <dbReference type="ARBA" id="ARBA00022690"/>
    </source>
</evidence>
<name>A0A9X0CLS3_9CNID</name>
<protein>
    <submittedName>
        <fullName evidence="14">Metalloproteinase inhibitor 2</fullName>
    </submittedName>
</protein>
<sequence>MAFLQFLFITLCAVTSSLACVCMPDHPQQQFCNAGFVVRAKVMSKPRTAYLPLYLPYQYRDQVYTLSILQVFQGQQLVQKNMFRSGSSYRADLYTPSSSMSCRMPLQPGVEYLLVGKESRTGKLSARFCNWHQKWAELTPEQRLGVQGRYTKGCQCFISMCFTKTCPKLLTGCHSDWKTFICRAKNQRCEKSNGACRWQGSRQCTDSLP</sequence>
<dbReference type="GO" id="GO:0051045">
    <property type="term" value="P:negative regulation of membrane protein ectodomain proteolysis"/>
    <property type="evidence" value="ECO:0007669"/>
    <property type="project" value="TreeGrafter"/>
</dbReference>
<dbReference type="GO" id="GO:0031012">
    <property type="term" value="C:extracellular matrix"/>
    <property type="evidence" value="ECO:0007669"/>
    <property type="project" value="TreeGrafter"/>
</dbReference>
<evidence type="ECO:0000313" key="14">
    <source>
        <dbReference type="EMBL" id="KAJ7363321.1"/>
    </source>
</evidence>
<evidence type="ECO:0000256" key="7">
    <source>
        <dbReference type="ARBA" id="ARBA00022833"/>
    </source>
</evidence>
<keyword evidence="9" id="KW-0481">Metalloenzyme inhibitor</keyword>